<evidence type="ECO:0000256" key="2">
    <source>
        <dbReference type="SAM" id="MobiDB-lite"/>
    </source>
</evidence>
<evidence type="ECO:0000256" key="1">
    <source>
        <dbReference type="ARBA" id="ARBA00022468"/>
    </source>
</evidence>
<dbReference type="Pfam" id="PF00787">
    <property type="entry name" value="PX"/>
    <property type="match status" value="1"/>
</dbReference>
<dbReference type="InterPro" id="IPR000198">
    <property type="entry name" value="RhoGAP_dom"/>
</dbReference>
<feature type="region of interest" description="Disordered" evidence="2">
    <location>
        <begin position="420"/>
        <end position="465"/>
    </location>
</feature>
<dbReference type="EMBL" id="MPUK01000004">
    <property type="protein sequence ID" value="ONH67574.1"/>
    <property type="molecule type" value="Genomic_DNA"/>
</dbReference>
<feature type="compositionally biased region" description="Polar residues" evidence="2">
    <location>
        <begin position="325"/>
        <end position="335"/>
    </location>
</feature>
<comment type="caution">
    <text evidence="5">The sequence shown here is derived from an EMBL/GenBank/DDBJ whole genome shotgun (WGS) entry which is preliminary data.</text>
</comment>
<dbReference type="OMA" id="NNWKARY"/>
<dbReference type="GO" id="GO:0005933">
    <property type="term" value="C:cellular bud"/>
    <property type="evidence" value="ECO:0007669"/>
    <property type="project" value="UniProtKB-ARBA"/>
</dbReference>
<dbReference type="Pfam" id="PF00169">
    <property type="entry name" value="PH"/>
    <property type="match status" value="1"/>
</dbReference>
<dbReference type="PANTHER" id="PTHR23176">
    <property type="entry name" value="RHO/RAC/CDC GTPASE-ACTIVATING PROTEIN"/>
    <property type="match status" value="1"/>
</dbReference>
<gene>
    <name evidence="5" type="ORF">BON22_2778</name>
</gene>
<dbReference type="GO" id="GO:0005938">
    <property type="term" value="C:cell cortex"/>
    <property type="evidence" value="ECO:0007669"/>
    <property type="project" value="UniProtKB-ARBA"/>
</dbReference>
<feature type="compositionally biased region" description="Low complexity" evidence="2">
    <location>
        <begin position="425"/>
        <end position="447"/>
    </location>
</feature>
<dbReference type="InterPro" id="IPR050729">
    <property type="entry name" value="Rho-GAP"/>
</dbReference>
<dbReference type="InterPro" id="IPR011993">
    <property type="entry name" value="PH-like_dom_sf"/>
</dbReference>
<evidence type="ECO:0000259" key="4">
    <source>
        <dbReference type="PROSITE" id="PS50238"/>
    </source>
</evidence>
<dbReference type="PANTHER" id="PTHR23176:SF129">
    <property type="entry name" value="RHO GTPASE ACTIVATING PROTEIN AT 16F, ISOFORM E-RELATED"/>
    <property type="match status" value="1"/>
</dbReference>
<feature type="domain" description="PH" evidence="3">
    <location>
        <begin position="596"/>
        <end position="706"/>
    </location>
</feature>
<feature type="compositionally biased region" description="Polar residues" evidence="2">
    <location>
        <begin position="293"/>
        <end position="311"/>
    </location>
</feature>
<protein>
    <submittedName>
        <fullName evidence="5">GTPase-activating protein BEM3</fullName>
    </submittedName>
</protein>
<reference evidence="6" key="1">
    <citation type="journal article" date="2017" name="Genome Announc.">
        <title>Genome sequences of Cyberlindnera fabianii 65, Pichia kudriavzevii 129, and Saccharomyces cerevisiae 131 isolated from fermented masau fruits in Zimbabwe.</title>
        <authorList>
            <person name="van Rijswijck I.M.H."/>
            <person name="Derks M.F.L."/>
            <person name="Abee T."/>
            <person name="de Ridder D."/>
            <person name="Smid E.J."/>
        </authorList>
    </citation>
    <scope>NUCLEOTIDE SEQUENCE [LARGE SCALE GENOMIC DNA]</scope>
    <source>
        <strain evidence="6">65</strain>
    </source>
</reference>
<keyword evidence="6" id="KW-1185">Reference proteome</keyword>
<feature type="region of interest" description="Disordered" evidence="2">
    <location>
        <begin position="1"/>
        <end position="50"/>
    </location>
</feature>
<dbReference type="InterPro" id="IPR001683">
    <property type="entry name" value="PX_dom"/>
</dbReference>
<dbReference type="SMART" id="SM00233">
    <property type="entry name" value="PH"/>
    <property type="match status" value="1"/>
</dbReference>
<dbReference type="InterPro" id="IPR001849">
    <property type="entry name" value="PH_domain"/>
</dbReference>
<dbReference type="Gene3D" id="2.30.29.30">
    <property type="entry name" value="Pleckstrin-homology domain (PH domain)/Phosphotyrosine-binding domain (PTB)"/>
    <property type="match status" value="1"/>
</dbReference>
<feature type="region of interest" description="Disordered" evidence="2">
    <location>
        <begin position="138"/>
        <end position="202"/>
    </location>
</feature>
<organism evidence="5 6">
    <name type="scientific">Cyberlindnera fabianii</name>
    <name type="common">Yeast</name>
    <name type="synonym">Hansenula fabianii</name>
    <dbReference type="NCBI Taxonomy" id="36022"/>
    <lineage>
        <taxon>Eukaryota</taxon>
        <taxon>Fungi</taxon>
        <taxon>Dikarya</taxon>
        <taxon>Ascomycota</taxon>
        <taxon>Saccharomycotina</taxon>
        <taxon>Saccharomycetes</taxon>
        <taxon>Phaffomycetales</taxon>
        <taxon>Phaffomycetaceae</taxon>
        <taxon>Cyberlindnera</taxon>
    </lineage>
</organism>
<dbReference type="SMART" id="SM00324">
    <property type="entry name" value="RhoGAP"/>
    <property type="match status" value="1"/>
</dbReference>
<accession>A0A1V2L717</accession>
<evidence type="ECO:0000259" key="3">
    <source>
        <dbReference type="PROSITE" id="PS50003"/>
    </source>
</evidence>
<dbReference type="GO" id="GO:0007010">
    <property type="term" value="P:cytoskeleton organization"/>
    <property type="evidence" value="ECO:0007669"/>
    <property type="project" value="UniProtKB-ARBA"/>
</dbReference>
<dbReference type="SUPFAM" id="SSF50729">
    <property type="entry name" value="PH domain-like"/>
    <property type="match status" value="1"/>
</dbReference>
<evidence type="ECO:0000313" key="5">
    <source>
        <dbReference type="EMBL" id="ONH67574.1"/>
    </source>
</evidence>
<feature type="compositionally biased region" description="Low complexity" evidence="2">
    <location>
        <begin position="384"/>
        <end position="398"/>
    </location>
</feature>
<name>A0A1V2L717_CYBFA</name>
<dbReference type="Gene3D" id="1.10.555.10">
    <property type="entry name" value="Rho GTPase activation protein"/>
    <property type="match status" value="1"/>
</dbReference>
<proteinExistence type="predicted"/>
<dbReference type="GO" id="GO:0005096">
    <property type="term" value="F:GTPase activator activity"/>
    <property type="evidence" value="ECO:0007669"/>
    <property type="project" value="UniProtKB-KW"/>
</dbReference>
<dbReference type="SUPFAM" id="SSF64268">
    <property type="entry name" value="PX domain"/>
    <property type="match status" value="1"/>
</dbReference>
<evidence type="ECO:0000313" key="6">
    <source>
        <dbReference type="Proteomes" id="UP000189513"/>
    </source>
</evidence>
<feature type="domain" description="Rho-GAP" evidence="4">
    <location>
        <begin position="840"/>
        <end position="1038"/>
    </location>
</feature>
<feature type="compositionally biased region" description="Polar residues" evidence="2">
    <location>
        <begin position="344"/>
        <end position="361"/>
    </location>
</feature>
<feature type="region of interest" description="Disordered" evidence="2">
    <location>
        <begin position="325"/>
        <end position="403"/>
    </location>
</feature>
<feature type="region of interest" description="Disordered" evidence="2">
    <location>
        <begin position="283"/>
        <end position="311"/>
    </location>
</feature>
<dbReference type="Proteomes" id="UP000189513">
    <property type="component" value="Unassembled WGS sequence"/>
</dbReference>
<feature type="compositionally biased region" description="Polar residues" evidence="2">
    <location>
        <begin position="156"/>
        <end position="173"/>
    </location>
</feature>
<dbReference type="PROSITE" id="PS50238">
    <property type="entry name" value="RHOGAP"/>
    <property type="match status" value="1"/>
</dbReference>
<dbReference type="CDD" id="cd06093">
    <property type="entry name" value="PX_domain"/>
    <property type="match status" value="1"/>
</dbReference>
<dbReference type="GO" id="GO:0035091">
    <property type="term" value="F:phosphatidylinositol binding"/>
    <property type="evidence" value="ECO:0007669"/>
    <property type="project" value="InterPro"/>
</dbReference>
<dbReference type="VEuPathDB" id="FungiDB:BON22_2778"/>
<dbReference type="Gene3D" id="3.30.1520.10">
    <property type="entry name" value="Phox-like domain"/>
    <property type="match status" value="1"/>
</dbReference>
<dbReference type="Pfam" id="PF00620">
    <property type="entry name" value="RhoGAP"/>
    <property type="match status" value="1"/>
</dbReference>
<dbReference type="PROSITE" id="PS50003">
    <property type="entry name" value="PH_DOMAIN"/>
    <property type="match status" value="1"/>
</dbReference>
<dbReference type="STRING" id="36022.A0A1V2L717"/>
<dbReference type="SUPFAM" id="SSF48350">
    <property type="entry name" value="GTPase activation domain, GAP"/>
    <property type="match status" value="1"/>
</dbReference>
<dbReference type="GO" id="GO:0007165">
    <property type="term" value="P:signal transduction"/>
    <property type="evidence" value="ECO:0007669"/>
    <property type="project" value="InterPro"/>
</dbReference>
<sequence>MDSGTNDLLPVESVSKCRDPSKRASLQSGISEFSFENSSDSTEPQHSLTQTIATSRSMDKLQSPTKPSSKLEQLVKKNNDLESRFVDQNMLISALRAHIRLLETTLRDNSIDVPPFTEPTILKEAVIRSLNIDPARSKNLDKLSLPPRSADRLKTTRSPDAQRTASSRSQDASRQLDERNEGDTSTNTILGAANKPVEEKEDDLNEDYSLMVAKEEQGSITPTSEVISMHNEELPEPDDIADVLSPDSSRINVDWNATIEALKSSAEDEPVVQTVDNKVQMTPYSGRIASPSPYKSHSDSLSPQGSNISSSITTPQIIANTTIPQASIPSPQSHRNMPPVSPIKFTSQRPYANREPSSGSLPITPAISIRAPSVSGPSSHTTEQLPTPTAPPADQTPLSRSNLYDPFTADFRQQAYRDYTENSTPQSIQQSFTSQQQPQEQPSYNPQDQPLPPTPTYPSDVPLFVDPAHLGTVKPEIISTIHGNPTKKSDDPYVSIAVLDRQTNKEMWRFRKSLSQIVLLDTEIRPMINSFSLPPVPEKSLFLTNIPTKVDSRRTRIKDYFATLFSIPNIPLDGAYKLARFMSLDVINLLDESNMDVLKEGWLLRRAKGLGNNWKARYCQLDGPFINVYDGPDGQMVEIIKLQGSQIGRQPDDLKGSDDKSAFRHAFAVMEPKKGLKSGSFTKHIFCAETDIERDLWVNVLVQLLDTDAGSSYISGSGQSIYSSESTTVESVATPMKENGVSPASMSQSSPVKEPLSSAASIDLRDPELAAKEAKRQKKRSFFPFSKKQVNDQMEMYRQQQESPNSILESSIERSLQGMDLNSPVLNKTTVFQNELTTVVSLSSHEMYGVAVPSIVFRCLSYLIDRSAVYEEGIFRLSGSSAMIKQLRSEFDQTHDVDFNALEPRPDINTIAGLLKLWLRELPSNILTKDLYPRFKDCCGNIRDPAQLAREYSKLAMELPRENIAVLYALFKFLNDVINNKDSNKMNLRNLCIVFSPTLNIATDVIVPFLVDFRCVFEGGEPVDMAQREDVDLNIPTF</sequence>
<keyword evidence="1" id="KW-0343">GTPase activation</keyword>
<dbReference type="InterPro" id="IPR036871">
    <property type="entry name" value="PX_dom_sf"/>
</dbReference>
<feature type="compositionally biased region" description="Polar residues" evidence="2">
    <location>
        <begin position="24"/>
        <end position="50"/>
    </location>
</feature>
<dbReference type="AlphaFoldDB" id="A0A1V2L717"/>
<dbReference type="InterPro" id="IPR008936">
    <property type="entry name" value="Rho_GTPase_activation_prot"/>
</dbReference>